<name>A0A318PWW4_9PROT</name>
<dbReference type="Proteomes" id="UP000248301">
    <property type="component" value="Unassembled WGS sequence"/>
</dbReference>
<evidence type="ECO:0000313" key="1">
    <source>
        <dbReference type="EMBL" id="PYD63545.1"/>
    </source>
</evidence>
<dbReference type="EMBL" id="NKUF01000010">
    <property type="protein sequence ID" value="PYD63545.1"/>
    <property type="molecule type" value="Genomic_DNA"/>
</dbReference>
<sequence length="75" mass="8408">MTYRAQRPHDCEGHAPFARRSVAVRQARKMRAQDIRVDVFGCSFCGHWHVGGVAFRKKEGRPEPRAVQIGFGGLG</sequence>
<dbReference type="OrthoDB" id="7238400at2"/>
<comment type="caution">
    <text evidence="1">The sequence shown here is derived from an EMBL/GenBank/DDBJ whole genome shotgun (WGS) entry which is preliminary data.</text>
</comment>
<reference evidence="1 2" key="1">
    <citation type="submission" date="2017-07" db="EMBL/GenBank/DDBJ databases">
        <title>A draft genome sequence of Gluconacetobacter entanii LTH 4560.</title>
        <authorList>
            <person name="Skraban J."/>
            <person name="Cleenwerck I."/>
            <person name="Vandamme P."/>
            <person name="Trcek J."/>
        </authorList>
    </citation>
    <scope>NUCLEOTIDE SEQUENCE [LARGE SCALE GENOMIC DNA]</scope>
    <source>
        <strain evidence="1 2">LTH 4560</strain>
    </source>
</reference>
<gene>
    <name evidence="1" type="ORF">CFR72_06470</name>
</gene>
<evidence type="ECO:0000313" key="2">
    <source>
        <dbReference type="Proteomes" id="UP000248301"/>
    </source>
</evidence>
<accession>A0A318PWW4</accession>
<organism evidence="1 2">
    <name type="scientific">Gluconacetobacter entanii</name>
    <dbReference type="NCBI Taxonomy" id="108528"/>
    <lineage>
        <taxon>Bacteria</taxon>
        <taxon>Pseudomonadati</taxon>
        <taxon>Pseudomonadota</taxon>
        <taxon>Alphaproteobacteria</taxon>
        <taxon>Acetobacterales</taxon>
        <taxon>Acetobacteraceae</taxon>
        <taxon>Gluconacetobacter</taxon>
    </lineage>
</organism>
<protein>
    <submittedName>
        <fullName evidence="1">Uncharacterized protein</fullName>
    </submittedName>
</protein>
<dbReference type="AlphaFoldDB" id="A0A318PWW4"/>
<proteinExistence type="predicted"/>
<dbReference type="RefSeq" id="WP_110913188.1">
    <property type="nucleotide sequence ID" value="NZ_NKUF01000010.1"/>
</dbReference>